<comment type="caution">
    <text evidence="7">The sequence shown here is derived from an EMBL/GenBank/DDBJ whole genome shotgun (WGS) entry which is preliminary data.</text>
</comment>
<dbReference type="InterPro" id="IPR029058">
    <property type="entry name" value="AB_hydrolase_fold"/>
</dbReference>
<dbReference type="GO" id="GO:0016787">
    <property type="term" value="F:hydrolase activity"/>
    <property type="evidence" value="ECO:0007669"/>
    <property type="project" value="UniProtKB-KW"/>
</dbReference>
<evidence type="ECO:0000259" key="6">
    <source>
        <dbReference type="Pfam" id="PF00561"/>
    </source>
</evidence>
<evidence type="ECO:0000256" key="3">
    <source>
        <dbReference type="ARBA" id="ARBA00022630"/>
    </source>
</evidence>
<dbReference type="EMBL" id="JAESVA010000011">
    <property type="protein sequence ID" value="MCB8883076.1"/>
    <property type="molecule type" value="Genomic_DNA"/>
</dbReference>
<protein>
    <submittedName>
        <fullName evidence="7">Alpha/beta fold hydrolase</fullName>
    </submittedName>
</protein>
<feature type="domain" description="AB hydrolase-1" evidence="6">
    <location>
        <begin position="35"/>
        <end position="128"/>
    </location>
</feature>
<evidence type="ECO:0000256" key="2">
    <source>
        <dbReference type="ARBA" id="ARBA00010790"/>
    </source>
</evidence>
<dbReference type="AlphaFoldDB" id="A0A963Z5U8"/>
<dbReference type="PANTHER" id="PTHR47470">
    <property type="entry name" value="CHOLESTEROL OXIDASE"/>
    <property type="match status" value="1"/>
</dbReference>
<keyword evidence="8" id="KW-1185">Reference proteome</keyword>
<name>A0A963Z5U8_9PROT</name>
<keyword evidence="7" id="KW-0378">Hydrolase</keyword>
<dbReference type="InterPro" id="IPR052542">
    <property type="entry name" value="Cholesterol_Oxidase"/>
</dbReference>
<comment type="similarity">
    <text evidence="2">Belongs to the GMC oxidoreductase family.</text>
</comment>
<organism evidence="7 8">
    <name type="scientific">Acidisoma cellulosilyticum</name>
    <dbReference type="NCBI Taxonomy" id="2802395"/>
    <lineage>
        <taxon>Bacteria</taxon>
        <taxon>Pseudomonadati</taxon>
        <taxon>Pseudomonadota</taxon>
        <taxon>Alphaproteobacteria</taxon>
        <taxon>Acetobacterales</taxon>
        <taxon>Acidocellaceae</taxon>
        <taxon>Acidisoma</taxon>
    </lineage>
</organism>
<keyword evidence="4" id="KW-0274">FAD</keyword>
<accession>A0A963Z5U8</accession>
<evidence type="ECO:0000256" key="4">
    <source>
        <dbReference type="ARBA" id="ARBA00022827"/>
    </source>
</evidence>
<dbReference type="InterPro" id="IPR000073">
    <property type="entry name" value="AB_hydrolase_1"/>
</dbReference>
<comment type="cofactor">
    <cofactor evidence="1">
        <name>FAD</name>
        <dbReference type="ChEBI" id="CHEBI:57692"/>
    </cofactor>
</comment>
<evidence type="ECO:0000313" key="8">
    <source>
        <dbReference type="Proteomes" id="UP000721844"/>
    </source>
</evidence>
<evidence type="ECO:0000256" key="1">
    <source>
        <dbReference type="ARBA" id="ARBA00001974"/>
    </source>
</evidence>
<dbReference type="Gene3D" id="3.40.50.1820">
    <property type="entry name" value="alpha/beta hydrolase"/>
    <property type="match status" value="1"/>
</dbReference>
<evidence type="ECO:0000256" key="5">
    <source>
        <dbReference type="ARBA" id="ARBA00023002"/>
    </source>
</evidence>
<dbReference type="RefSeq" id="WP_227309734.1">
    <property type="nucleotide sequence ID" value="NZ_JAESVA010000011.1"/>
</dbReference>
<keyword evidence="5" id="KW-0560">Oxidoreductase</keyword>
<gene>
    <name evidence="7" type="ORF">ACELLULO517_22700</name>
</gene>
<dbReference type="Proteomes" id="UP000721844">
    <property type="component" value="Unassembled WGS sequence"/>
</dbReference>
<keyword evidence="3" id="KW-0285">Flavoprotein</keyword>
<proteinExistence type="inferred from homology"/>
<reference evidence="7 8" key="1">
    <citation type="journal article" date="2021" name="Microorganisms">
        <title>Acidisoma silvae sp. nov. and Acidisomacellulosilytica sp. nov., Two Acidophilic Bacteria Isolated from Decaying Wood, Hydrolyzing Cellulose and Producing Poly-3-hydroxybutyrate.</title>
        <authorList>
            <person name="Mieszkin S."/>
            <person name="Pouder E."/>
            <person name="Uroz S."/>
            <person name="Simon-Colin C."/>
            <person name="Alain K."/>
        </authorList>
    </citation>
    <scope>NUCLEOTIDE SEQUENCE [LARGE SCALE GENOMIC DNA]</scope>
    <source>
        <strain evidence="7 8">HW T5.17</strain>
    </source>
</reference>
<evidence type="ECO:0000313" key="7">
    <source>
        <dbReference type="EMBL" id="MCB8883076.1"/>
    </source>
</evidence>
<dbReference type="Pfam" id="PF00561">
    <property type="entry name" value="Abhydrolase_1"/>
    <property type="match status" value="1"/>
</dbReference>
<dbReference type="SUPFAM" id="SSF53474">
    <property type="entry name" value="alpha/beta-Hydrolases"/>
    <property type="match status" value="1"/>
</dbReference>
<dbReference type="PANTHER" id="PTHR47470:SF1">
    <property type="entry name" value="FAD-DEPENDENT OXIDOREDUCTASE 2 FAD BINDING DOMAIN-CONTAINING PROTEIN"/>
    <property type="match status" value="1"/>
</dbReference>
<sequence>MDSVCAAEVIAFTAGDGFPLNLHHFPPSAPGPSDPVLVLHGAGVRANIFTPPVAQTFVDALREAGFDVWLLNWRASIDLPPNEWTLEDAAVFDHPAAVRTVLERTGKTSLKAVIHCQGSTSFMMAAVAGLLPAVSLIISNAVSLHPVVPALAYLKSRYMTNSVGRFMTYLNPQWGLSAPLGWPSVIDFYVRALHHECNNPVCKQSSFTFGAGFPTLWRHENLDADTHEWIKGEFAHVPMTFFREMNRCILAGVLVSSGKHPELPRVFDAQAPKTDARFVFLAGQNNQCFKPESQQRSFDYCDRHAPGRHALYELSGYGHLDVFIGKAAAQDNFPLIIDELRRA</sequence>
<dbReference type="GO" id="GO:0016491">
    <property type="term" value="F:oxidoreductase activity"/>
    <property type="evidence" value="ECO:0007669"/>
    <property type="project" value="UniProtKB-KW"/>
</dbReference>